<keyword evidence="1" id="KW-0472">Membrane</keyword>
<evidence type="ECO:0000256" key="1">
    <source>
        <dbReference type="SAM" id="Phobius"/>
    </source>
</evidence>
<dbReference type="Proteomes" id="UP001597641">
    <property type="component" value="Unassembled WGS sequence"/>
</dbReference>
<keyword evidence="1" id="KW-1133">Transmembrane helix</keyword>
<feature type="transmembrane region" description="Helical" evidence="1">
    <location>
        <begin position="46"/>
        <end position="65"/>
    </location>
</feature>
<feature type="transmembrane region" description="Helical" evidence="1">
    <location>
        <begin position="121"/>
        <end position="145"/>
    </location>
</feature>
<dbReference type="RefSeq" id="WP_377480554.1">
    <property type="nucleotide sequence ID" value="NZ_JBHUOX010000001.1"/>
</dbReference>
<gene>
    <name evidence="2" type="ORF">ACFS7Z_02810</name>
</gene>
<protein>
    <submittedName>
        <fullName evidence="2">DUF4199 domain-containing protein</fullName>
    </submittedName>
</protein>
<dbReference type="EMBL" id="JBHUOX010000001">
    <property type="protein sequence ID" value="MFD2999278.1"/>
    <property type="molecule type" value="Genomic_DNA"/>
</dbReference>
<keyword evidence="3" id="KW-1185">Reference proteome</keyword>
<keyword evidence="1" id="KW-0812">Transmembrane</keyword>
<proteinExistence type="predicted"/>
<reference evidence="3" key="1">
    <citation type="journal article" date="2019" name="Int. J. Syst. Evol. Microbiol.">
        <title>The Global Catalogue of Microorganisms (GCM) 10K type strain sequencing project: providing services to taxonomists for standard genome sequencing and annotation.</title>
        <authorList>
            <consortium name="The Broad Institute Genomics Platform"/>
            <consortium name="The Broad Institute Genome Sequencing Center for Infectious Disease"/>
            <person name="Wu L."/>
            <person name="Ma J."/>
        </authorList>
    </citation>
    <scope>NUCLEOTIDE SEQUENCE [LARGE SCALE GENOMIC DNA]</scope>
    <source>
        <strain evidence="3">KCTC 23984</strain>
    </source>
</reference>
<feature type="transmembrane region" description="Helical" evidence="1">
    <location>
        <begin position="77"/>
        <end position="101"/>
    </location>
</feature>
<comment type="caution">
    <text evidence="2">The sequence shown here is derived from an EMBL/GenBank/DDBJ whole genome shotgun (WGS) entry which is preliminary data.</text>
</comment>
<evidence type="ECO:0000313" key="2">
    <source>
        <dbReference type="EMBL" id="MFD2999278.1"/>
    </source>
</evidence>
<feature type="transmembrane region" description="Helical" evidence="1">
    <location>
        <begin position="21"/>
        <end position="40"/>
    </location>
</feature>
<name>A0ABW6BQ95_9BACT</name>
<sequence length="161" mass="17648">MEHKMASSDVSYQNVAVKYGILVGIVHIVFFLVMWALGLLEIIELSFLSGIFLVIGIVVAISSYKRVRRGGIRYLEGFGIGATVGAVSSAILALFLMVFLGTLRTGYLENLQASGLFPESLTLLSLFVLTILYGTIPGALIAFIAMQWFKRRDHNTMPGQD</sequence>
<organism evidence="2 3">
    <name type="scientific">Pontibacter toksunensis</name>
    <dbReference type="NCBI Taxonomy" id="1332631"/>
    <lineage>
        <taxon>Bacteria</taxon>
        <taxon>Pseudomonadati</taxon>
        <taxon>Bacteroidota</taxon>
        <taxon>Cytophagia</taxon>
        <taxon>Cytophagales</taxon>
        <taxon>Hymenobacteraceae</taxon>
        <taxon>Pontibacter</taxon>
    </lineage>
</organism>
<evidence type="ECO:0000313" key="3">
    <source>
        <dbReference type="Proteomes" id="UP001597641"/>
    </source>
</evidence>
<accession>A0ABW6BQ95</accession>